<evidence type="ECO:0000313" key="3">
    <source>
        <dbReference type="EMBL" id="SNT31752.1"/>
    </source>
</evidence>
<protein>
    <submittedName>
        <fullName evidence="3">Acetyltransferase (GNAT) domain-containing protein</fullName>
    </submittedName>
</protein>
<dbReference type="Proteomes" id="UP000198280">
    <property type="component" value="Unassembled WGS sequence"/>
</dbReference>
<feature type="compositionally biased region" description="Low complexity" evidence="1">
    <location>
        <begin position="180"/>
        <end position="190"/>
    </location>
</feature>
<reference evidence="3 4" key="1">
    <citation type="submission" date="2017-06" db="EMBL/GenBank/DDBJ databases">
        <authorList>
            <person name="Kim H.J."/>
            <person name="Triplett B.A."/>
        </authorList>
    </citation>
    <scope>NUCLEOTIDE SEQUENCE [LARGE SCALE GENOMIC DNA]</scope>
    <source>
        <strain evidence="3 4">CGMCC 4.1858</strain>
    </source>
</reference>
<keyword evidence="3" id="KW-0808">Transferase</keyword>
<evidence type="ECO:0000259" key="2">
    <source>
        <dbReference type="PROSITE" id="PS51186"/>
    </source>
</evidence>
<accession>A0A239LPB0</accession>
<gene>
    <name evidence="3" type="ORF">SAMN05216252_120124</name>
</gene>
<dbReference type="SUPFAM" id="SSF55729">
    <property type="entry name" value="Acyl-CoA N-acyltransferases (Nat)"/>
    <property type="match status" value="1"/>
</dbReference>
<dbReference type="CDD" id="cd04301">
    <property type="entry name" value="NAT_SF"/>
    <property type="match status" value="1"/>
</dbReference>
<evidence type="ECO:0000256" key="1">
    <source>
        <dbReference type="SAM" id="MobiDB-lite"/>
    </source>
</evidence>
<sequence>MEGVVIRAARPEELPLLDALVLRSKSHWVGGRVADVPDVTPKLTAADIASRHVTVAERDGVPVGFYALNEHEDYLGIGLLFVDRPFIGTGVGRLLWGHLAGRAVALDARLLGVGADPRAEGFYLRMGMVRRHEFEHDGERLVWMVGEVATVAGRPARDGGAPPGRHPTAEDGSVRRERPAGPAGRPCAPRTYGPGCPARP</sequence>
<proteinExistence type="predicted"/>
<feature type="domain" description="N-acetyltransferase" evidence="2">
    <location>
        <begin position="4"/>
        <end position="149"/>
    </location>
</feature>
<dbReference type="Gene3D" id="3.40.630.30">
    <property type="match status" value="1"/>
</dbReference>
<name>A0A239LPB0_9ACTN</name>
<dbReference type="EMBL" id="FZOF01000020">
    <property type="protein sequence ID" value="SNT31752.1"/>
    <property type="molecule type" value="Genomic_DNA"/>
</dbReference>
<dbReference type="AlphaFoldDB" id="A0A239LPB0"/>
<keyword evidence="4" id="KW-1185">Reference proteome</keyword>
<dbReference type="OrthoDB" id="164032at2"/>
<dbReference type="GO" id="GO:0016747">
    <property type="term" value="F:acyltransferase activity, transferring groups other than amino-acyl groups"/>
    <property type="evidence" value="ECO:0007669"/>
    <property type="project" value="InterPro"/>
</dbReference>
<dbReference type="Pfam" id="PF13673">
    <property type="entry name" value="Acetyltransf_10"/>
    <property type="match status" value="1"/>
</dbReference>
<evidence type="ECO:0000313" key="4">
    <source>
        <dbReference type="Proteomes" id="UP000198280"/>
    </source>
</evidence>
<dbReference type="InterPro" id="IPR000182">
    <property type="entry name" value="GNAT_dom"/>
</dbReference>
<feature type="compositionally biased region" description="Basic and acidic residues" evidence="1">
    <location>
        <begin position="167"/>
        <end position="179"/>
    </location>
</feature>
<dbReference type="InterPro" id="IPR016181">
    <property type="entry name" value="Acyl_CoA_acyltransferase"/>
</dbReference>
<dbReference type="RefSeq" id="WP_089227101.1">
    <property type="nucleotide sequence ID" value="NZ_FZOF01000020.1"/>
</dbReference>
<organism evidence="3 4">
    <name type="scientific">Actinacidiphila glaucinigra</name>
    <dbReference type="NCBI Taxonomy" id="235986"/>
    <lineage>
        <taxon>Bacteria</taxon>
        <taxon>Bacillati</taxon>
        <taxon>Actinomycetota</taxon>
        <taxon>Actinomycetes</taxon>
        <taxon>Kitasatosporales</taxon>
        <taxon>Streptomycetaceae</taxon>
        <taxon>Actinacidiphila</taxon>
    </lineage>
</organism>
<feature type="region of interest" description="Disordered" evidence="1">
    <location>
        <begin position="154"/>
        <end position="200"/>
    </location>
</feature>
<dbReference type="PROSITE" id="PS51186">
    <property type="entry name" value="GNAT"/>
    <property type="match status" value="1"/>
</dbReference>